<dbReference type="InterPro" id="IPR007460">
    <property type="entry name" value="BrnT_toxin"/>
</dbReference>
<evidence type="ECO:0000313" key="1">
    <source>
        <dbReference type="EMBL" id="GGK26378.1"/>
    </source>
</evidence>
<proteinExistence type="predicted"/>
<dbReference type="EMBL" id="BMMF01000003">
    <property type="protein sequence ID" value="GGK26378.1"/>
    <property type="molecule type" value="Genomic_DNA"/>
</dbReference>
<comment type="caution">
    <text evidence="1">The sequence shown here is derived from an EMBL/GenBank/DDBJ whole genome shotgun (WGS) entry which is preliminary data.</text>
</comment>
<dbReference type="RefSeq" id="WP_188910443.1">
    <property type="nucleotide sequence ID" value="NZ_BMMF01000003.1"/>
</dbReference>
<dbReference type="Gene3D" id="3.10.450.530">
    <property type="entry name" value="Ribonuclease toxin, BrnT, of type II toxin-antitoxin system"/>
    <property type="match status" value="1"/>
</dbReference>
<accession>A0A917V2V0</accession>
<organism evidence="1 2">
    <name type="scientific">Salinarimonas ramus</name>
    <dbReference type="NCBI Taxonomy" id="690164"/>
    <lineage>
        <taxon>Bacteria</taxon>
        <taxon>Pseudomonadati</taxon>
        <taxon>Pseudomonadota</taxon>
        <taxon>Alphaproteobacteria</taxon>
        <taxon>Hyphomicrobiales</taxon>
        <taxon>Salinarimonadaceae</taxon>
        <taxon>Salinarimonas</taxon>
    </lineage>
</organism>
<keyword evidence="2" id="KW-1185">Reference proteome</keyword>
<gene>
    <name evidence="1" type="ORF">GCM10011322_10960</name>
</gene>
<evidence type="ECO:0000313" key="2">
    <source>
        <dbReference type="Proteomes" id="UP000600449"/>
    </source>
</evidence>
<sequence>MEFEWDEAKGRINLVKHGIAFREAVLVFLDPRRCTWRDDRQDYGESRWLTVGIVRGQAWCVVHTQRAGVTRIISARKASARERRLYAEGPIHPRPQ</sequence>
<name>A0A917V2V0_9HYPH</name>
<dbReference type="Proteomes" id="UP000600449">
    <property type="component" value="Unassembled WGS sequence"/>
</dbReference>
<dbReference type="AlphaFoldDB" id="A0A917V2V0"/>
<protein>
    <submittedName>
        <fullName evidence="1">Membrane protein</fullName>
    </submittedName>
</protein>
<dbReference type="Pfam" id="PF04365">
    <property type="entry name" value="BrnT_toxin"/>
    <property type="match status" value="1"/>
</dbReference>
<dbReference type="InterPro" id="IPR038573">
    <property type="entry name" value="BrnT_sf"/>
</dbReference>
<reference evidence="1 2" key="1">
    <citation type="journal article" date="2014" name="Int. J. Syst. Evol. Microbiol.">
        <title>Complete genome sequence of Corynebacterium casei LMG S-19264T (=DSM 44701T), isolated from a smear-ripened cheese.</title>
        <authorList>
            <consortium name="US DOE Joint Genome Institute (JGI-PGF)"/>
            <person name="Walter F."/>
            <person name="Albersmeier A."/>
            <person name="Kalinowski J."/>
            <person name="Ruckert C."/>
        </authorList>
    </citation>
    <scope>NUCLEOTIDE SEQUENCE [LARGE SCALE GENOMIC DNA]</scope>
    <source>
        <strain evidence="1 2">CGMCC 1.9161</strain>
    </source>
</reference>